<evidence type="ECO:0000313" key="1">
    <source>
        <dbReference type="EMBL" id="EBS0563176.1"/>
    </source>
</evidence>
<proteinExistence type="predicted"/>
<name>A0A5U8XK26_SALMU</name>
<organism evidence="1">
    <name type="scientific">Salmonella muenchen</name>
    <dbReference type="NCBI Taxonomy" id="596"/>
    <lineage>
        <taxon>Bacteria</taxon>
        <taxon>Pseudomonadati</taxon>
        <taxon>Pseudomonadota</taxon>
        <taxon>Gammaproteobacteria</taxon>
        <taxon>Enterobacterales</taxon>
        <taxon>Enterobacteriaceae</taxon>
        <taxon>Salmonella</taxon>
    </lineage>
</organism>
<protein>
    <submittedName>
        <fullName evidence="1">Uncharacterized protein</fullName>
    </submittedName>
</protein>
<accession>A0A5U8XK26</accession>
<gene>
    <name evidence="1" type="ORF">DTU56_08615</name>
</gene>
<dbReference type="EMBL" id="AAGUDP010000006">
    <property type="protein sequence ID" value="EBS0563176.1"/>
    <property type="molecule type" value="Genomic_DNA"/>
</dbReference>
<sequence length="125" mass="14694">MNKNFFDYLRAGEFPCEVIYDGGKYKTFIAFITTTPYFKSFIDEFTAVEECINFELPQTLTCPSALTVADVKTMMKNSNHMDYLLRHLVDKLLRAEDSYESIFAALFDYYYMVRNYNQIPLDTVH</sequence>
<comment type="caution">
    <text evidence="1">The sequence shown here is derived from an EMBL/GenBank/DDBJ whole genome shotgun (WGS) entry which is preliminary data.</text>
</comment>
<reference evidence="1" key="1">
    <citation type="submission" date="2018-07" db="EMBL/GenBank/DDBJ databases">
        <authorList>
            <person name="Ashton P.M."/>
            <person name="Dallman T."/>
            <person name="Nair S."/>
            <person name="De Pinna E."/>
            <person name="Peters T."/>
            <person name="Grant K."/>
        </authorList>
    </citation>
    <scope>NUCLEOTIDE SEQUENCE</scope>
    <source>
        <strain evidence="1">142535</strain>
    </source>
</reference>
<dbReference type="AlphaFoldDB" id="A0A5U8XK26"/>